<feature type="region of interest" description="Disordered" evidence="1">
    <location>
        <begin position="1"/>
        <end position="77"/>
    </location>
</feature>
<name>N1QZZ9_AEGTA</name>
<feature type="region of interest" description="Disordered" evidence="1">
    <location>
        <begin position="89"/>
        <end position="121"/>
    </location>
</feature>
<accession>N1QZZ9</accession>
<reference evidence="2" key="1">
    <citation type="submission" date="2015-06" db="UniProtKB">
        <authorList>
            <consortium name="EnsemblPlants"/>
        </authorList>
    </citation>
    <scope>IDENTIFICATION</scope>
</reference>
<dbReference type="EnsemblPlants" id="EMT17359">
    <property type="protein sequence ID" value="EMT17359"/>
    <property type="gene ID" value="F775_10206"/>
</dbReference>
<feature type="compositionally biased region" description="Basic and acidic residues" evidence="1">
    <location>
        <begin position="64"/>
        <end position="77"/>
    </location>
</feature>
<evidence type="ECO:0000256" key="1">
    <source>
        <dbReference type="SAM" id="MobiDB-lite"/>
    </source>
</evidence>
<evidence type="ECO:0000313" key="2">
    <source>
        <dbReference type="EnsemblPlants" id="EMT17359"/>
    </source>
</evidence>
<sequence>MFTQVRALSMERPPSLPGSSSTPPSAHPDTRRCRWPPTGQQQRKRGASKTPESLQSQETQEEPYAYKDEATDGTKKRLATEVSRLAQYAGRATLTHPRRAERGPPRAPRQARQAWHLLYMS</sequence>
<organism evidence="2">
    <name type="scientific">Aegilops tauschii</name>
    <name type="common">Tausch's goatgrass</name>
    <name type="synonym">Aegilops squarrosa</name>
    <dbReference type="NCBI Taxonomy" id="37682"/>
    <lineage>
        <taxon>Eukaryota</taxon>
        <taxon>Viridiplantae</taxon>
        <taxon>Streptophyta</taxon>
        <taxon>Embryophyta</taxon>
        <taxon>Tracheophyta</taxon>
        <taxon>Spermatophyta</taxon>
        <taxon>Magnoliopsida</taxon>
        <taxon>Liliopsida</taxon>
        <taxon>Poales</taxon>
        <taxon>Poaceae</taxon>
        <taxon>BOP clade</taxon>
        <taxon>Pooideae</taxon>
        <taxon>Triticodae</taxon>
        <taxon>Triticeae</taxon>
        <taxon>Triticinae</taxon>
        <taxon>Aegilops</taxon>
    </lineage>
</organism>
<dbReference type="AlphaFoldDB" id="N1QZZ9"/>
<proteinExistence type="predicted"/>
<protein>
    <submittedName>
        <fullName evidence="2">Uncharacterized protein</fullName>
    </submittedName>
</protein>